<keyword evidence="8" id="KW-0675">Receptor</keyword>
<dbReference type="SUPFAM" id="SSF111418">
    <property type="entry name" value="Hormone receptor domain"/>
    <property type="match status" value="1"/>
</dbReference>
<feature type="transmembrane region" description="Helical" evidence="11">
    <location>
        <begin position="302"/>
        <end position="321"/>
    </location>
</feature>
<dbReference type="GO" id="GO:0005886">
    <property type="term" value="C:plasma membrane"/>
    <property type="evidence" value="ECO:0007669"/>
    <property type="project" value="UniProtKB-SubCell"/>
</dbReference>
<dbReference type="CDD" id="cd15272">
    <property type="entry name" value="7tmB1_PTH-R_related"/>
    <property type="match status" value="1"/>
</dbReference>
<dbReference type="InterPro" id="IPR017983">
    <property type="entry name" value="GPCR_2_secretin-like_CS"/>
</dbReference>
<dbReference type="GO" id="GO:0008528">
    <property type="term" value="F:G protein-coupled peptide receptor activity"/>
    <property type="evidence" value="ECO:0007669"/>
    <property type="project" value="TreeGrafter"/>
</dbReference>
<evidence type="ECO:0000313" key="15">
    <source>
        <dbReference type="RefSeq" id="XP_055886661.1"/>
    </source>
</evidence>
<feature type="transmembrane region" description="Helical" evidence="11">
    <location>
        <begin position="275"/>
        <end position="295"/>
    </location>
</feature>
<dbReference type="PROSITE" id="PS00104">
    <property type="entry name" value="EPSP_SYNTHASE_1"/>
    <property type="match status" value="1"/>
</dbReference>
<dbReference type="InterPro" id="IPR017981">
    <property type="entry name" value="GPCR_2-like_7TM"/>
</dbReference>
<proteinExistence type="inferred from homology"/>
<dbReference type="GO" id="GO:0017046">
    <property type="term" value="F:peptide hormone binding"/>
    <property type="evidence" value="ECO:0007669"/>
    <property type="project" value="TreeGrafter"/>
</dbReference>
<evidence type="ECO:0000313" key="14">
    <source>
        <dbReference type="Proteomes" id="UP001165740"/>
    </source>
</evidence>
<dbReference type="PANTHER" id="PTHR45620">
    <property type="entry name" value="PDF RECEPTOR-LIKE PROTEIN-RELATED"/>
    <property type="match status" value="1"/>
</dbReference>
<dbReference type="Pfam" id="PF02793">
    <property type="entry name" value="HRM"/>
    <property type="match status" value="1"/>
</dbReference>
<dbReference type="RefSeq" id="XP_055886667.1">
    <property type="nucleotide sequence ID" value="XM_056030692.1"/>
</dbReference>
<feature type="transmembrane region" description="Helical" evidence="11">
    <location>
        <begin position="176"/>
        <end position="197"/>
    </location>
</feature>
<feature type="transmembrane region" description="Helical" evidence="11">
    <location>
        <begin position="423"/>
        <end position="444"/>
    </location>
</feature>
<dbReference type="Gene3D" id="1.20.1070.10">
    <property type="entry name" value="Rhodopsin 7-helix transmembrane proteins"/>
    <property type="match status" value="1"/>
</dbReference>
<keyword evidence="9" id="KW-0325">Glycoprotein</keyword>
<feature type="domain" description="G-protein coupled receptors family 2 profile 2" evidence="13">
    <location>
        <begin position="174"/>
        <end position="441"/>
    </location>
</feature>
<evidence type="ECO:0000256" key="10">
    <source>
        <dbReference type="ARBA" id="ARBA00023224"/>
    </source>
</evidence>
<evidence type="ECO:0000256" key="11">
    <source>
        <dbReference type="SAM" id="Phobius"/>
    </source>
</evidence>
<keyword evidence="7 11" id="KW-0472">Membrane</keyword>
<dbReference type="RefSeq" id="XP_055886673.1">
    <property type="nucleotide sequence ID" value="XM_056030698.1"/>
</dbReference>
<comment type="similarity">
    <text evidence="2">Belongs to the G-protein coupled receptor 2 family.</text>
</comment>
<dbReference type="OMA" id="EMSQKAC"/>
<evidence type="ECO:0000256" key="2">
    <source>
        <dbReference type="ARBA" id="ARBA00005314"/>
    </source>
</evidence>
<evidence type="ECO:0000259" key="12">
    <source>
        <dbReference type="PROSITE" id="PS50227"/>
    </source>
</evidence>
<evidence type="ECO:0000256" key="3">
    <source>
        <dbReference type="ARBA" id="ARBA00022475"/>
    </source>
</evidence>
<evidence type="ECO:0000256" key="9">
    <source>
        <dbReference type="ARBA" id="ARBA00023180"/>
    </source>
</evidence>
<dbReference type="GeneID" id="106059561"/>
<dbReference type="PANTHER" id="PTHR45620:SF1">
    <property type="entry name" value="G-PROTEIN COUPLED RECEPTORS FAMILY 2 PROFILE 2 DOMAIN-CONTAINING PROTEIN"/>
    <property type="match status" value="1"/>
</dbReference>
<evidence type="ECO:0000259" key="13">
    <source>
        <dbReference type="PROSITE" id="PS50261"/>
    </source>
</evidence>
<dbReference type="PROSITE" id="PS00650">
    <property type="entry name" value="G_PROTEIN_RECEP_F2_2"/>
    <property type="match status" value="1"/>
</dbReference>
<dbReference type="OrthoDB" id="6022368at2759"/>
<dbReference type="InterPro" id="IPR023193">
    <property type="entry name" value="EPSP_synthase_CS"/>
</dbReference>
<evidence type="ECO:0000256" key="7">
    <source>
        <dbReference type="ARBA" id="ARBA00023136"/>
    </source>
</evidence>
<dbReference type="GO" id="GO:0007166">
    <property type="term" value="P:cell surface receptor signaling pathway"/>
    <property type="evidence" value="ECO:0007669"/>
    <property type="project" value="InterPro"/>
</dbReference>
<dbReference type="PROSITE" id="PS50227">
    <property type="entry name" value="G_PROTEIN_RECEP_F2_3"/>
    <property type="match status" value="1"/>
</dbReference>
<dbReference type="SMART" id="SM00008">
    <property type="entry name" value="HormR"/>
    <property type="match status" value="1"/>
</dbReference>
<dbReference type="RefSeq" id="XP_055886661.1">
    <property type="nucleotide sequence ID" value="XM_056030686.1"/>
</dbReference>
<evidence type="ECO:0000313" key="18">
    <source>
        <dbReference type="RefSeq" id="XP_055886673.1"/>
    </source>
</evidence>
<dbReference type="RefSeq" id="XP_055886670.1">
    <property type="nucleotide sequence ID" value="XM_056030695.1"/>
</dbReference>
<evidence type="ECO:0000256" key="1">
    <source>
        <dbReference type="ARBA" id="ARBA00004651"/>
    </source>
</evidence>
<sequence length="559" mass="63130">MDGALTDKRCPSQWTGGASRPALTWNRVVFLTLACIVNMTAMIGSSDISEAGVGVVNISQDDQLDRINAEHLKCLISILSSQNQTRNASYCPRVWDDLLCWPETPPDTVAIQSCPNFVNGFKPWENAKRTCLKNGTWFFNHVQNSTWTDLRSCTDRVFIETETPSNLVSHVPRIKLMYNVGYGVSLGSLVLSIFIMISLKKLRCPRNTIHLNLFFSFILRASFSFMKENLLVEGLGFPDDIIQDSNGVNIFKNESSHWECKLFFTFFHYILGANYMWIFAEALYLHMILSVAVFSERATVKLYILLGWASPALFVVPWVIVRSTLEDIYCWNTNPTPGYFWIMRGPIVLSIVVNFIFFLNILRVLFTKLNAVNSPEAKKFRYRKLAKSTLVLIPLFGVHYIVFAGLPNNVNPTAELIQLYFEMFFNSVQGFFVAVLFCFMNGEVQSEIKKKWQRFRITRLHHLPKGRSSSQNVTYATYLSRPRESNASMTQIPDHAGDGSFKGSNAAFSCKNAAISMRPLKSALGSGNGRSTIIEAEEQSLMFKQTGSSEGEGHLNGLT</sequence>
<dbReference type="InterPro" id="IPR050332">
    <property type="entry name" value="GPCR_2"/>
</dbReference>
<dbReference type="GO" id="GO:0007188">
    <property type="term" value="P:adenylate cyclase-modulating G protein-coupled receptor signaling pathway"/>
    <property type="evidence" value="ECO:0007669"/>
    <property type="project" value="TreeGrafter"/>
</dbReference>
<evidence type="ECO:0000256" key="6">
    <source>
        <dbReference type="ARBA" id="ARBA00023040"/>
    </source>
</evidence>
<dbReference type="Pfam" id="PF00002">
    <property type="entry name" value="7tm_2"/>
    <property type="match status" value="1"/>
</dbReference>
<dbReference type="InterPro" id="IPR001879">
    <property type="entry name" value="GPCR_2_extracellular_dom"/>
</dbReference>
<dbReference type="Gene3D" id="4.10.1240.10">
    <property type="entry name" value="GPCR, family 2, extracellular hormone receptor domain"/>
    <property type="match status" value="1"/>
</dbReference>
<gene>
    <name evidence="15 16 17 18" type="primary">LOC106059561</name>
</gene>
<organism evidence="14 15">
    <name type="scientific">Biomphalaria glabrata</name>
    <name type="common">Bloodfluke planorb</name>
    <name type="synonym">Freshwater snail</name>
    <dbReference type="NCBI Taxonomy" id="6526"/>
    <lineage>
        <taxon>Eukaryota</taxon>
        <taxon>Metazoa</taxon>
        <taxon>Spiralia</taxon>
        <taxon>Lophotrochozoa</taxon>
        <taxon>Mollusca</taxon>
        <taxon>Gastropoda</taxon>
        <taxon>Heterobranchia</taxon>
        <taxon>Euthyneura</taxon>
        <taxon>Panpulmonata</taxon>
        <taxon>Hygrophila</taxon>
        <taxon>Lymnaeoidea</taxon>
        <taxon>Planorbidae</taxon>
        <taxon>Biomphalaria</taxon>
    </lineage>
</organism>
<dbReference type="AlphaFoldDB" id="A0A9W3AHE0"/>
<reference evidence="15 16" key="1">
    <citation type="submission" date="2025-04" db="UniProtKB">
        <authorList>
            <consortium name="RefSeq"/>
        </authorList>
    </citation>
    <scope>IDENTIFICATION</scope>
</reference>
<dbReference type="InterPro" id="IPR036445">
    <property type="entry name" value="GPCR_2_extracell_dom_sf"/>
</dbReference>
<dbReference type="PROSITE" id="PS00649">
    <property type="entry name" value="G_PROTEIN_RECEP_F2_1"/>
    <property type="match status" value="1"/>
</dbReference>
<evidence type="ECO:0000256" key="5">
    <source>
        <dbReference type="ARBA" id="ARBA00022989"/>
    </source>
</evidence>
<dbReference type="SUPFAM" id="SSF81321">
    <property type="entry name" value="Family A G protein-coupled receptor-like"/>
    <property type="match status" value="1"/>
</dbReference>
<keyword evidence="3" id="KW-1003">Cell membrane</keyword>
<keyword evidence="6" id="KW-0297">G-protein coupled receptor</keyword>
<keyword evidence="10" id="KW-0807">Transducer</keyword>
<dbReference type="InterPro" id="IPR000832">
    <property type="entry name" value="GPCR_2_secretin-like"/>
</dbReference>
<feature type="transmembrane region" description="Helical" evidence="11">
    <location>
        <begin position="385"/>
        <end position="403"/>
    </location>
</feature>
<evidence type="ECO:0000256" key="4">
    <source>
        <dbReference type="ARBA" id="ARBA00022692"/>
    </source>
</evidence>
<feature type="domain" description="G-protein coupled receptors family 2 profile 1" evidence="12">
    <location>
        <begin position="73"/>
        <end position="157"/>
    </location>
</feature>
<keyword evidence="4 11" id="KW-0812">Transmembrane</keyword>
<protein>
    <submittedName>
        <fullName evidence="15 16">Secretin receptor-like isoform X1</fullName>
    </submittedName>
</protein>
<feature type="transmembrane region" description="Helical" evidence="11">
    <location>
        <begin position="341"/>
        <end position="365"/>
    </location>
</feature>
<evidence type="ECO:0000313" key="16">
    <source>
        <dbReference type="RefSeq" id="XP_055886667.1"/>
    </source>
</evidence>
<name>A0A9W3AHE0_BIOGL</name>
<evidence type="ECO:0000256" key="8">
    <source>
        <dbReference type="ARBA" id="ARBA00023170"/>
    </source>
</evidence>
<comment type="subcellular location">
    <subcellularLocation>
        <location evidence="1">Cell membrane</location>
        <topology evidence="1">Multi-pass membrane protein</topology>
    </subcellularLocation>
</comment>
<accession>A0A9W3AHE0</accession>
<dbReference type="Proteomes" id="UP001165740">
    <property type="component" value="Chromosome 1"/>
</dbReference>
<dbReference type="PROSITE" id="PS50261">
    <property type="entry name" value="G_PROTEIN_RECEP_F2_4"/>
    <property type="match status" value="1"/>
</dbReference>
<keyword evidence="5 11" id="KW-1133">Transmembrane helix</keyword>
<evidence type="ECO:0000313" key="17">
    <source>
        <dbReference type="RefSeq" id="XP_055886670.1"/>
    </source>
</evidence>
<keyword evidence="14" id="KW-1185">Reference proteome</keyword>
<dbReference type="PRINTS" id="PR00249">
    <property type="entry name" value="GPCRSECRETIN"/>
</dbReference>